<evidence type="ECO:0008006" key="4">
    <source>
        <dbReference type="Google" id="ProtNLM"/>
    </source>
</evidence>
<sequence>MRKELFFGVLGCLVLGAVAGQAAEKWDKNSYTDKAIRSGYYDASSIKSKAGVVSWTERYVLTPEGIEYVNAELSKYPVCKEKIAKDGKVVEYQLDYEVKNNKQYRGTAKRYYNKANKVVCTDKETGTDFNTGWRTIERYSPIQQAQYDLVTKYKVKFQ</sequence>
<feature type="chain" id="PRO_5028188011" description="Lipoprotein" evidence="1">
    <location>
        <begin position="23"/>
        <end position="158"/>
    </location>
</feature>
<keyword evidence="1" id="KW-0732">Signal</keyword>
<dbReference type="AlphaFoldDB" id="A0A6V8MKK7"/>
<dbReference type="EMBL" id="BLXX01000009">
    <property type="protein sequence ID" value="GFO60565.1"/>
    <property type="molecule type" value="Genomic_DNA"/>
</dbReference>
<gene>
    <name evidence="2" type="ORF">GMST_28900</name>
</gene>
<accession>A0A6V8MKK7</accession>
<feature type="signal peptide" evidence="1">
    <location>
        <begin position="1"/>
        <end position="22"/>
    </location>
</feature>
<evidence type="ECO:0000313" key="2">
    <source>
        <dbReference type="EMBL" id="GFO60565.1"/>
    </source>
</evidence>
<reference evidence="3" key="1">
    <citation type="submission" date="2020-06" db="EMBL/GenBank/DDBJ databases">
        <title>Draft genomic sequence of Geomonas sp. Red330.</title>
        <authorList>
            <person name="Itoh H."/>
            <person name="Zhenxing X."/>
            <person name="Ushijima N."/>
            <person name="Masuda Y."/>
            <person name="Shiratori Y."/>
            <person name="Senoo K."/>
        </authorList>
    </citation>
    <scope>NUCLEOTIDE SEQUENCE [LARGE SCALE GENOMIC DNA]</scope>
    <source>
        <strain evidence="3">Red330</strain>
    </source>
</reference>
<protein>
    <recommendedName>
        <fullName evidence="4">Lipoprotein</fullName>
    </recommendedName>
</protein>
<evidence type="ECO:0000313" key="3">
    <source>
        <dbReference type="Proteomes" id="UP000556026"/>
    </source>
</evidence>
<organism evidence="2 3">
    <name type="scientific">Geomonas silvestris</name>
    <dbReference type="NCBI Taxonomy" id="2740184"/>
    <lineage>
        <taxon>Bacteria</taxon>
        <taxon>Pseudomonadati</taxon>
        <taxon>Thermodesulfobacteriota</taxon>
        <taxon>Desulfuromonadia</taxon>
        <taxon>Geobacterales</taxon>
        <taxon>Geobacteraceae</taxon>
        <taxon>Geomonas</taxon>
    </lineage>
</organism>
<keyword evidence="3" id="KW-1185">Reference proteome</keyword>
<proteinExistence type="predicted"/>
<evidence type="ECO:0000256" key="1">
    <source>
        <dbReference type="SAM" id="SignalP"/>
    </source>
</evidence>
<comment type="caution">
    <text evidence="2">The sequence shown here is derived from an EMBL/GenBank/DDBJ whole genome shotgun (WGS) entry which is preliminary data.</text>
</comment>
<name>A0A6V8MKK7_9BACT</name>
<dbReference type="Proteomes" id="UP000556026">
    <property type="component" value="Unassembled WGS sequence"/>
</dbReference>
<dbReference type="RefSeq" id="WP_183355382.1">
    <property type="nucleotide sequence ID" value="NZ_BLXX01000009.1"/>
</dbReference>